<organism evidence="1 2">
    <name type="scientific">Streptomyces hydrogenans</name>
    <dbReference type="NCBI Taxonomy" id="1873719"/>
    <lineage>
        <taxon>Bacteria</taxon>
        <taxon>Bacillati</taxon>
        <taxon>Actinomycetota</taxon>
        <taxon>Actinomycetes</taxon>
        <taxon>Kitasatosporales</taxon>
        <taxon>Streptomycetaceae</taxon>
        <taxon>Streptomyces</taxon>
    </lineage>
</organism>
<dbReference type="CDD" id="cd00085">
    <property type="entry name" value="HNHc"/>
    <property type="match status" value="1"/>
</dbReference>
<evidence type="ECO:0008006" key="3">
    <source>
        <dbReference type="Google" id="ProtNLM"/>
    </source>
</evidence>
<dbReference type="Proteomes" id="UP001052739">
    <property type="component" value="Unassembled WGS sequence"/>
</dbReference>
<gene>
    <name evidence="1" type="ORF">Shyd_65900</name>
</gene>
<evidence type="ECO:0000313" key="1">
    <source>
        <dbReference type="EMBL" id="GHI25219.1"/>
    </source>
</evidence>
<keyword evidence="2" id="KW-1185">Reference proteome</keyword>
<evidence type="ECO:0000313" key="2">
    <source>
        <dbReference type="Proteomes" id="UP001052739"/>
    </source>
</evidence>
<dbReference type="InterPro" id="IPR003615">
    <property type="entry name" value="HNH_nuc"/>
</dbReference>
<sequence>MSSFSPGASLSKLLFGRAMGCGYPDCAEPLVEEDRGLLNINVEVAHIRAEKQGGPRYDPSFSDVNGEPNLMLLCHKHHKRVDTHPAAYPTEELLAWKERQVLQGRGGGGLSANQLDRVVAAFSTPAAEVEAVGILRAGGQNVVSRIQGLAQLKPINAEVEARYLGVRVTNVGAIGFGVDGVGYEFDVRGEAPLALNFPPWHVLHRPSRRLEPQENSVWIIDVDSLILGIEDMLPRTKPWVPVRFRATCHLGSGSSVPGSWISAVHLPIWKEHVTQDRLETLAERAVEARARMETTA</sequence>
<accession>A0ABQ3PJQ0</accession>
<comment type="caution">
    <text evidence="1">The sequence shown here is derived from an EMBL/GenBank/DDBJ whole genome shotgun (WGS) entry which is preliminary data.</text>
</comment>
<reference evidence="1" key="1">
    <citation type="submission" date="2024-05" db="EMBL/GenBank/DDBJ databases">
        <title>Whole genome shotgun sequence of Streptomyces hydrogenans NBRC 13475.</title>
        <authorList>
            <person name="Komaki H."/>
            <person name="Tamura T."/>
        </authorList>
    </citation>
    <scope>NUCLEOTIDE SEQUENCE</scope>
    <source>
        <strain evidence="1">NBRC 13475</strain>
    </source>
</reference>
<name>A0ABQ3PJQ0_9ACTN</name>
<dbReference type="EMBL" id="BNDW01000068">
    <property type="protein sequence ID" value="GHI25219.1"/>
    <property type="molecule type" value="Genomic_DNA"/>
</dbReference>
<dbReference type="RefSeq" id="WP_190222760.1">
    <property type="nucleotide sequence ID" value="NZ_BNBS01000020.1"/>
</dbReference>
<proteinExistence type="predicted"/>
<protein>
    <recommendedName>
        <fullName evidence="3">HNH endonuclease</fullName>
    </recommendedName>
</protein>